<dbReference type="InterPro" id="IPR010982">
    <property type="entry name" value="Lambda_DNA-bd_dom_sf"/>
</dbReference>
<evidence type="ECO:0000259" key="1">
    <source>
        <dbReference type="PROSITE" id="PS50943"/>
    </source>
</evidence>
<reference evidence="2" key="2">
    <citation type="submission" date="2021-04" db="EMBL/GenBank/DDBJ databases">
        <authorList>
            <person name="Gilroy R."/>
        </authorList>
    </citation>
    <scope>NUCLEOTIDE SEQUENCE</scope>
    <source>
        <strain evidence="2">ChiBcec15-3976</strain>
    </source>
</reference>
<dbReference type="InterPro" id="IPR001387">
    <property type="entry name" value="Cro/C1-type_HTH"/>
</dbReference>
<dbReference type="PROSITE" id="PS50943">
    <property type="entry name" value="HTH_CROC1"/>
    <property type="match status" value="1"/>
</dbReference>
<protein>
    <submittedName>
        <fullName evidence="2">Helix-turn-helix domain-containing protein</fullName>
    </submittedName>
</protein>
<gene>
    <name evidence="2" type="ORF">H9910_05420</name>
</gene>
<comment type="caution">
    <text evidence="2">The sequence shown here is derived from an EMBL/GenBank/DDBJ whole genome shotgun (WGS) entry which is preliminary data.</text>
</comment>
<dbReference type="CDD" id="cd00093">
    <property type="entry name" value="HTH_XRE"/>
    <property type="match status" value="1"/>
</dbReference>
<sequence length="45" mass="5205">MDQKKIGAFIARRRKELDMTQKELAEKLGITDRAVSKWETGVSLR</sequence>
<evidence type="ECO:0000313" key="3">
    <source>
        <dbReference type="Proteomes" id="UP000823909"/>
    </source>
</evidence>
<proteinExistence type="predicted"/>
<evidence type="ECO:0000313" key="2">
    <source>
        <dbReference type="EMBL" id="HJD42429.1"/>
    </source>
</evidence>
<dbReference type="Gene3D" id="1.10.260.40">
    <property type="entry name" value="lambda repressor-like DNA-binding domains"/>
    <property type="match status" value="1"/>
</dbReference>
<organism evidence="2 3">
    <name type="scientific">Candidatus Mediterraneibacter quadrami</name>
    <dbReference type="NCBI Taxonomy" id="2838684"/>
    <lineage>
        <taxon>Bacteria</taxon>
        <taxon>Bacillati</taxon>
        <taxon>Bacillota</taxon>
        <taxon>Clostridia</taxon>
        <taxon>Lachnospirales</taxon>
        <taxon>Lachnospiraceae</taxon>
        <taxon>Mediterraneibacter</taxon>
    </lineage>
</organism>
<dbReference type="Pfam" id="PF01381">
    <property type="entry name" value="HTH_3"/>
    <property type="match status" value="1"/>
</dbReference>
<reference evidence="2" key="1">
    <citation type="journal article" date="2021" name="PeerJ">
        <title>Extensive microbial diversity within the chicken gut microbiome revealed by metagenomics and culture.</title>
        <authorList>
            <person name="Gilroy R."/>
            <person name="Ravi A."/>
            <person name="Getino M."/>
            <person name="Pursley I."/>
            <person name="Horton D.L."/>
            <person name="Alikhan N.F."/>
            <person name="Baker D."/>
            <person name="Gharbi K."/>
            <person name="Hall N."/>
            <person name="Watson M."/>
            <person name="Adriaenssens E.M."/>
            <person name="Foster-Nyarko E."/>
            <person name="Jarju S."/>
            <person name="Secka A."/>
            <person name="Antonio M."/>
            <person name="Oren A."/>
            <person name="Chaudhuri R.R."/>
            <person name="La Ragione R."/>
            <person name="Hildebrand F."/>
            <person name="Pallen M.J."/>
        </authorList>
    </citation>
    <scope>NUCLEOTIDE SEQUENCE</scope>
    <source>
        <strain evidence="2">ChiBcec15-3976</strain>
    </source>
</reference>
<dbReference type="SUPFAM" id="SSF47413">
    <property type="entry name" value="lambda repressor-like DNA-binding domains"/>
    <property type="match status" value="1"/>
</dbReference>
<dbReference type="GO" id="GO:0003677">
    <property type="term" value="F:DNA binding"/>
    <property type="evidence" value="ECO:0007669"/>
    <property type="project" value="InterPro"/>
</dbReference>
<name>A0A9D2RC17_9FIRM</name>
<accession>A0A9D2RC17</accession>
<dbReference type="Proteomes" id="UP000823909">
    <property type="component" value="Unassembled WGS sequence"/>
</dbReference>
<dbReference type="AlphaFoldDB" id="A0A9D2RC17"/>
<dbReference type="EMBL" id="DWUU01000034">
    <property type="protein sequence ID" value="HJD42429.1"/>
    <property type="molecule type" value="Genomic_DNA"/>
</dbReference>
<feature type="domain" description="HTH cro/C1-type" evidence="1">
    <location>
        <begin position="10"/>
        <end position="41"/>
    </location>
</feature>